<keyword evidence="3" id="KW-1185">Reference proteome</keyword>
<protein>
    <recommendedName>
        <fullName evidence="4">Zinc knuckle CX2CX4HX4C</fullName>
    </recommendedName>
</protein>
<comment type="caution">
    <text evidence="2">The sequence shown here is derived from an EMBL/GenBank/DDBJ whole genome shotgun (WGS) entry which is preliminary data.</text>
</comment>
<sequence>MLTEELAAKPEELGARTSPASGTGYPIIKAPIKIHVEVLNASKVCLNSDHGESDNGSTKPISFASVFKEKKILRRWALIEASLETALMDSLVVAIALQNGPGHTLEMIDTEYELKSHRCDTCKIFDHNDDQCPQKVKLVNVNSEASTPQPNVNKEPSNPKPNNKGTNFEVNNETWKASNDVGSIMDDSDSEEVKNVFVEDNEKHIDDLVDDARKKVAAPPKKTSRKTSIWDDDIGHAAEEVEHDMHIAKMVDGSYCYWHFL</sequence>
<evidence type="ECO:0000313" key="3">
    <source>
        <dbReference type="Proteomes" id="UP001151760"/>
    </source>
</evidence>
<dbReference type="EMBL" id="BQNB010010786">
    <property type="protein sequence ID" value="GJS81950.1"/>
    <property type="molecule type" value="Genomic_DNA"/>
</dbReference>
<feature type="region of interest" description="Disordered" evidence="1">
    <location>
        <begin position="143"/>
        <end position="169"/>
    </location>
</feature>
<reference evidence="2" key="1">
    <citation type="journal article" date="2022" name="Int. J. Mol. Sci.">
        <title>Draft Genome of Tanacetum Coccineum: Genomic Comparison of Closely Related Tanacetum-Family Plants.</title>
        <authorList>
            <person name="Yamashiro T."/>
            <person name="Shiraishi A."/>
            <person name="Nakayama K."/>
            <person name="Satake H."/>
        </authorList>
    </citation>
    <scope>NUCLEOTIDE SEQUENCE</scope>
</reference>
<organism evidence="2 3">
    <name type="scientific">Tanacetum coccineum</name>
    <dbReference type="NCBI Taxonomy" id="301880"/>
    <lineage>
        <taxon>Eukaryota</taxon>
        <taxon>Viridiplantae</taxon>
        <taxon>Streptophyta</taxon>
        <taxon>Embryophyta</taxon>
        <taxon>Tracheophyta</taxon>
        <taxon>Spermatophyta</taxon>
        <taxon>Magnoliopsida</taxon>
        <taxon>eudicotyledons</taxon>
        <taxon>Gunneridae</taxon>
        <taxon>Pentapetalae</taxon>
        <taxon>asterids</taxon>
        <taxon>campanulids</taxon>
        <taxon>Asterales</taxon>
        <taxon>Asteraceae</taxon>
        <taxon>Asteroideae</taxon>
        <taxon>Anthemideae</taxon>
        <taxon>Anthemidinae</taxon>
        <taxon>Tanacetum</taxon>
    </lineage>
</organism>
<feature type="compositionally biased region" description="Low complexity" evidence="1">
    <location>
        <begin position="150"/>
        <end position="164"/>
    </location>
</feature>
<reference evidence="2" key="2">
    <citation type="submission" date="2022-01" db="EMBL/GenBank/DDBJ databases">
        <authorList>
            <person name="Yamashiro T."/>
            <person name="Shiraishi A."/>
            <person name="Satake H."/>
            <person name="Nakayama K."/>
        </authorList>
    </citation>
    <scope>NUCLEOTIDE SEQUENCE</scope>
</reference>
<evidence type="ECO:0000313" key="2">
    <source>
        <dbReference type="EMBL" id="GJS81950.1"/>
    </source>
</evidence>
<proteinExistence type="predicted"/>
<evidence type="ECO:0008006" key="4">
    <source>
        <dbReference type="Google" id="ProtNLM"/>
    </source>
</evidence>
<gene>
    <name evidence="2" type="ORF">Tco_0748491</name>
</gene>
<accession>A0ABQ4YWQ1</accession>
<name>A0ABQ4YWQ1_9ASTR</name>
<evidence type="ECO:0000256" key="1">
    <source>
        <dbReference type="SAM" id="MobiDB-lite"/>
    </source>
</evidence>
<dbReference type="Proteomes" id="UP001151760">
    <property type="component" value="Unassembled WGS sequence"/>
</dbReference>